<proteinExistence type="predicted"/>
<dbReference type="SUPFAM" id="SSF110849">
    <property type="entry name" value="ParB/Sulfiredoxin"/>
    <property type="match status" value="1"/>
</dbReference>
<dbReference type="InterPro" id="IPR036086">
    <property type="entry name" value="ParB/Sulfiredoxin_sf"/>
</dbReference>
<reference evidence="2" key="1">
    <citation type="journal article" date="2021" name="Proc. Natl. Acad. Sci. U.S.A.">
        <title>A Catalog of Tens of Thousands of Viruses from Human Metagenomes Reveals Hidden Associations with Chronic Diseases.</title>
        <authorList>
            <person name="Tisza M.J."/>
            <person name="Buck C.B."/>
        </authorList>
    </citation>
    <scope>NUCLEOTIDE SEQUENCE</scope>
    <source>
        <strain evidence="2">Cttkn18</strain>
    </source>
</reference>
<dbReference type="EMBL" id="BK014703">
    <property type="protein sequence ID" value="DAD68476.1"/>
    <property type="molecule type" value="Genomic_DNA"/>
</dbReference>
<sequence length="181" mass="20654">MDIKILDINFIKPYENNPRNHDKNIEELAESIKTFGFKNPILINSDNVIIAGHGRYAAAKKLGLKEVPCIFADDLNEEDCNLFRIVENEASAKANWDIDKLIEEINDCDDVFTGFKYKELEALGEKLVEEAKAINESLDDKLKEKAKYKITVVVNQHEISKELYDKIKEGISESATIKTNY</sequence>
<dbReference type="Pfam" id="PF02195">
    <property type="entry name" value="ParB_N"/>
    <property type="match status" value="1"/>
</dbReference>
<dbReference type="PANTHER" id="PTHR33375">
    <property type="entry name" value="CHROMOSOME-PARTITIONING PROTEIN PARB-RELATED"/>
    <property type="match status" value="1"/>
</dbReference>
<dbReference type="PANTHER" id="PTHR33375:SF1">
    <property type="entry name" value="CHROMOSOME-PARTITIONING PROTEIN PARB-RELATED"/>
    <property type="match status" value="1"/>
</dbReference>
<dbReference type="SMART" id="SM00470">
    <property type="entry name" value="ParB"/>
    <property type="match status" value="1"/>
</dbReference>
<evidence type="ECO:0000313" key="2">
    <source>
        <dbReference type="EMBL" id="DAD68476.1"/>
    </source>
</evidence>
<name>A0A8S5LEM6_9CAUD</name>
<dbReference type="InterPro" id="IPR003115">
    <property type="entry name" value="ParB_N"/>
</dbReference>
<dbReference type="InterPro" id="IPR050336">
    <property type="entry name" value="Chromosome_partition/occlusion"/>
</dbReference>
<accession>A0A8S5LEM6</accession>
<organism evidence="2">
    <name type="scientific">Siphoviridae sp. cttkn18</name>
    <dbReference type="NCBI Taxonomy" id="2823607"/>
    <lineage>
        <taxon>Viruses</taxon>
        <taxon>Duplodnaviria</taxon>
        <taxon>Heunggongvirae</taxon>
        <taxon>Uroviricota</taxon>
        <taxon>Caudoviricetes</taxon>
    </lineage>
</organism>
<dbReference type="GO" id="GO:0007059">
    <property type="term" value="P:chromosome segregation"/>
    <property type="evidence" value="ECO:0007669"/>
    <property type="project" value="TreeGrafter"/>
</dbReference>
<dbReference type="Gene3D" id="3.90.1530.10">
    <property type="entry name" value="Conserved hypothetical protein from pyrococcus furiosus pfu- 392566-001, ParB domain"/>
    <property type="match status" value="1"/>
</dbReference>
<evidence type="ECO:0000259" key="1">
    <source>
        <dbReference type="SMART" id="SM00470"/>
    </source>
</evidence>
<protein>
    <submittedName>
        <fullName evidence="2">ParB protein</fullName>
    </submittedName>
</protein>
<dbReference type="CDD" id="cd16403">
    <property type="entry name" value="ParB_N_like_MT"/>
    <property type="match status" value="1"/>
</dbReference>
<feature type="domain" description="ParB-like N-terminal" evidence="1">
    <location>
        <begin position="4"/>
        <end position="89"/>
    </location>
</feature>
<dbReference type="GO" id="GO:0045881">
    <property type="term" value="P:positive regulation of sporulation resulting in formation of a cellular spore"/>
    <property type="evidence" value="ECO:0007669"/>
    <property type="project" value="TreeGrafter"/>
</dbReference>